<name>A0A1H6K5H4_9FLAO</name>
<feature type="transmembrane region" description="Helical" evidence="1">
    <location>
        <begin position="32"/>
        <end position="50"/>
    </location>
</feature>
<proteinExistence type="predicted"/>
<dbReference type="RefSeq" id="WP_091096880.1">
    <property type="nucleotide sequence ID" value="NZ_FNXE01000009.1"/>
</dbReference>
<evidence type="ECO:0000313" key="3">
    <source>
        <dbReference type="Proteomes" id="UP000199634"/>
    </source>
</evidence>
<sequence>MKIYKIIAYFYLVFGLFFIYQAYAAYTNNEDYLINLLLAAAAIFMFIFRLRSIKRFPQNKQ</sequence>
<dbReference type="OrthoDB" id="1151040at2"/>
<protein>
    <submittedName>
        <fullName evidence="2">Uncharacterized protein</fullName>
    </submittedName>
</protein>
<dbReference type="STRING" id="1159016.SAMN02927937_00946"/>
<keyword evidence="3" id="KW-1185">Reference proteome</keyword>
<evidence type="ECO:0000256" key="1">
    <source>
        <dbReference type="SAM" id="Phobius"/>
    </source>
</evidence>
<accession>A0A1H6K5H4</accession>
<dbReference type="EMBL" id="FNXE01000009">
    <property type="protein sequence ID" value="SEH70187.1"/>
    <property type="molecule type" value="Genomic_DNA"/>
</dbReference>
<keyword evidence="1" id="KW-1133">Transmembrane helix</keyword>
<evidence type="ECO:0000313" key="2">
    <source>
        <dbReference type="EMBL" id="SEH70187.1"/>
    </source>
</evidence>
<organism evidence="2 3">
    <name type="scientific">Paenimyroides marinum</name>
    <dbReference type="NCBI Taxonomy" id="1159016"/>
    <lineage>
        <taxon>Bacteria</taxon>
        <taxon>Pseudomonadati</taxon>
        <taxon>Bacteroidota</taxon>
        <taxon>Flavobacteriia</taxon>
        <taxon>Flavobacteriales</taxon>
        <taxon>Flavobacteriaceae</taxon>
        <taxon>Paenimyroides</taxon>
    </lineage>
</organism>
<feature type="transmembrane region" description="Helical" evidence="1">
    <location>
        <begin position="7"/>
        <end position="26"/>
    </location>
</feature>
<gene>
    <name evidence="2" type="ORF">SAMN02927937_00946</name>
</gene>
<dbReference type="Proteomes" id="UP000199634">
    <property type="component" value="Unassembled WGS sequence"/>
</dbReference>
<dbReference type="AlphaFoldDB" id="A0A1H6K5H4"/>
<keyword evidence="1" id="KW-0812">Transmembrane</keyword>
<reference evidence="2 3" key="1">
    <citation type="submission" date="2016-10" db="EMBL/GenBank/DDBJ databases">
        <authorList>
            <person name="de Groot N.N."/>
        </authorList>
    </citation>
    <scope>NUCLEOTIDE SEQUENCE [LARGE SCALE GENOMIC DNA]</scope>
    <source>
        <strain evidence="2 3">CGMCC 1.10825</strain>
    </source>
</reference>
<keyword evidence="1" id="KW-0472">Membrane</keyword>